<dbReference type="PROSITE" id="PS01047">
    <property type="entry name" value="HMA_1"/>
    <property type="match status" value="1"/>
</dbReference>
<dbReference type="PROSITE" id="PS50846">
    <property type="entry name" value="HMA_2"/>
    <property type="match status" value="2"/>
</dbReference>
<dbReference type="InterPro" id="IPR006121">
    <property type="entry name" value="HMA_dom"/>
</dbReference>
<dbReference type="PANTHER" id="PTHR43520">
    <property type="entry name" value="ATP7, ISOFORM B"/>
    <property type="match status" value="1"/>
</dbReference>
<keyword evidence="7" id="KW-0812">Transmembrane</keyword>
<gene>
    <name evidence="9" type="ORF">S01H1_61691</name>
</gene>
<dbReference type="GO" id="GO:0043682">
    <property type="term" value="F:P-type divalent copper transporter activity"/>
    <property type="evidence" value="ECO:0007669"/>
    <property type="project" value="TreeGrafter"/>
</dbReference>
<dbReference type="InterPro" id="IPR001802">
    <property type="entry name" value="MerP/CopZ"/>
</dbReference>
<name>X0XHL3_9ZZZZ</name>
<keyword evidence="7" id="KW-1133">Transmembrane helix</keyword>
<dbReference type="CDD" id="cd00371">
    <property type="entry name" value="HMA"/>
    <property type="match status" value="2"/>
</dbReference>
<evidence type="ECO:0000256" key="2">
    <source>
        <dbReference type="ARBA" id="ARBA00022723"/>
    </source>
</evidence>
<evidence type="ECO:0000313" key="9">
    <source>
        <dbReference type="EMBL" id="GAG36133.1"/>
    </source>
</evidence>
<evidence type="ECO:0000256" key="1">
    <source>
        <dbReference type="ARBA" id="ARBA00004127"/>
    </source>
</evidence>
<dbReference type="GO" id="GO:0016020">
    <property type="term" value="C:membrane"/>
    <property type="evidence" value="ECO:0007669"/>
    <property type="project" value="TreeGrafter"/>
</dbReference>
<dbReference type="PANTHER" id="PTHR43520:SF8">
    <property type="entry name" value="P-TYPE CU(+) TRANSPORTER"/>
    <property type="match status" value="1"/>
</dbReference>
<dbReference type="SUPFAM" id="SSF55008">
    <property type="entry name" value="HMA, heavy metal-associated domain"/>
    <property type="match status" value="2"/>
</dbReference>
<dbReference type="Pfam" id="PF00403">
    <property type="entry name" value="HMA"/>
    <property type="match status" value="2"/>
</dbReference>
<keyword evidence="7" id="KW-0472">Membrane</keyword>
<dbReference type="AlphaFoldDB" id="X0XHL3"/>
<comment type="subcellular location">
    <subcellularLocation>
        <location evidence="1">Endomembrane system</location>
        <topology evidence="1">Multi-pass membrane protein</topology>
    </subcellularLocation>
</comment>
<keyword evidence="3" id="KW-0813">Transport</keyword>
<evidence type="ECO:0000256" key="6">
    <source>
        <dbReference type="ARBA" id="ARBA00023008"/>
    </source>
</evidence>
<dbReference type="GO" id="GO:0005507">
    <property type="term" value="F:copper ion binding"/>
    <property type="evidence" value="ECO:0007669"/>
    <property type="project" value="InterPro"/>
</dbReference>
<accession>X0XHL3</accession>
<dbReference type="NCBIfam" id="TIGR00003">
    <property type="entry name" value="copper ion binding protein"/>
    <property type="match status" value="2"/>
</dbReference>
<evidence type="ECO:0000259" key="8">
    <source>
        <dbReference type="PROSITE" id="PS50846"/>
    </source>
</evidence>
<evidence type="ECO:0000256" key="4">
    <source>
        <dbReference type="ARBA" id="ARBA00022842"/>
    </source>
</evidence>
<keyword evidence="5" id="KW-1278">Translocase</keyword>
<evidence type="ECO:0000256" key="5">
    <source>
        <dbReference type="ARBA" id="ARBA00022967"/>
    </source>
</evidence>
<dbReference type="GO" id="GO:0055070">
    <property type="term" value="P:copper ion homeostasis"/>
    <property type="evidence" value="ECO:0007669"/>
    <property type="project" value="TreeGrafter"/>
</dbReference>
<organism evidence="9">
    <name type="scientific">marine sediment metagenome</name>
    <dbReference type="NCBI Taxonomy" id="412755"/>
    <lineage>
        <taxon>unclassified sequences</taxon>
        <taxon>metagenomes</taxon>
        <taxon>ecological metagenomes</taxon>
    </lineage>
</organism>
<dbReference type="InterPro" id="IPR017969">
    <property type="entry name" value="Heavy-metal-associated_CS"/>
</dbReference>
<dbReference type="FunFam" id="3.30.70.100:FF:000005">
    <property type="entry name" value="Copper-exporting P-type ATPase A"/>
    <property type="match status" value="2"/>
</dbReference>
<sequence length="177" mass="18096">MRFGIVGMTCASCVTRVERSLKAVPGVAHASVNLATEAAEVVLEGTVPAPTLVAAVEKAGYAVATSTVELAIEGMTCASCVARVERALKKVPGVLQASVNLATERARVQVLGEVPTSRLVAAVADAGYGARPLATGTAAPTPETRPHPLAAKETRHLILAIALSLPLVLPMLALPFG</sequence>
<feature type="domain" description="HMA" evidence="8">
    <location>
        <begin position="66"/>
        <end position="131"/>
    </location>
</feature>
<feature type="non-terminal residue" evidence="9">
    <location>
        <position position="177"/>
    </location>
</feature>
<proteinExistence type="predicted"/>
<keyword evidence="3" id="KW-0406">Ion transport</keyword>
<comment type="caution">
    <text evidence="9">The sequence shown here is derived from an EMBL/GenBank/DDBJ whole genome shotgun (WGS) entry which is preliminary data.</text>
</comment>
<keyword evidence="6" id="KW-0186">Copper</keyword>
<dbReference type="PRINTS" id="PR00946">
    <property type="entry name" value="HGSCAVENGER"/>
</dbReference>
<evidence type="ECO:0000256" key="7">
    <source>
        <dbReference type="SAM" id="Phobius"/>
    </source>
</evidence>
<dbReference type="InterPro" id="IPR036163">
    <property type="entry name" value="HMA_dom_sf"/>
</dbReference>
<keyword evidence="2" id="KW-0479">Metal-binding</keyword>
<feature type="transmembrane region" description="Helical" evidence="7">
    <location>
        <begin position="157"/>
        <end position="176"/>
    </location>
</feature>
<dbReference type="EMBL" id="BARS01040478">
    <property type="protein sequence ID" value="GAG36133.1"/>
    <property type="molecule type" value="Genomic_DNA"/>
</dbReference>
<reference evidence="9" key="1">
    <citation type="journal article" date="2014" name="Front. Microbiol.">
        <title>High frequency of phylogenetically diverse reductive dehalogenase-homologous genes in deep subseafloor sedimentary metagenomes.</title>
        <authorList>
            <person name="Kawai M."/>
            <person name="Futagami T."/>
            <person name="Toyoda A."/>
            <person name="Takaki Y."/>
            <person name="Nishi S."/>
            <person name="Hori S."/>
            <person name="Arai W."/>
            <person name="Tsubouchi T."/>
            <person name="Morono Y."/>
            <person name="Uchiyama I."/>
            <person name="Ito T."/>
            <person name="Fujiyama A."/>
            <person name="Inagaki F."/>
            <person name="Takami H."/>
        </authorList>
    </citation>
    <scope>NUCLEOTIDE SEQUENCE</scope>
    <source>
        <strain evidence="9">Expedition CK06-06</strain>
    </source>
</reference>
<dbReference type="InterPro" id="IPR006122">
    <property type="entry name" value="HMA_Cu_ion-bd"/>
</dbReference>
<evidence type="ECO:0000256" key="3">
    <source>
        <dbReference type="ARBA" id="ARBA00022796"/>
    </source>
</evidence>
<dbReference type="Gene3D" id="3.30.70.100">
    <property type="match status" value="2"/>
</dbReference>
<feature type="domain" description="HMA" evidence="8">
    <location>
        <begin position="1"/>
        <end position="64"/>
    </location>
</feature>
<keyword evidence="3" id="KW-0187">Copper transport</keyword>
<keyword evidence="4" id="KW-0460">Magnesium</keyword>
<protein>
    <recommendedName>
        <fullName evidence="8">HMA domain-containing protein</fullName>
    </recommendedName>
</protein>